<keyword evidence="6" id="KW-0560">Oxidoreductase</keyword>
<organism evidence="14 15">
    <name type="scientific">Somion occarium</name>
    <dbReference type="NCBI Taxonomy" id="3059160"/>
    <lineage>
        <taxon>Eukaryota</taxon>
        <taxon>Fungi</taxon>
        <taxon>Dikarya</taxon>
        <taxon>Basidiomycota</taxon>
        <taxon>Agaricomycotina</taxon>
        <taxon>Agaricomycetes</taxon>
        <taxon>Polyporales</taxon>
        <taxon>Cerrenaceae</taxon>
        <taxon>Somion</taxon>
    </lineage>
</organism>
<keyword evidence="3" id="KW-0964">Secreted</keyword>
<evidence type="ECO:0000256" key="5">
    <source>
        <dbReference type="ARBA" id="ARBA00022729"/>
    </source>
</evidence>
<evidence type="ECO:0000256" key="4">
    <source>
        <dbReference type="ARBA" id="ARBA00022723"/>
    </source>
</evidence>
<evidence type="ECO:0000313" key="14">
    <source>
        <dbReference type="EMBL" id="CAL1716079.1"/>
    </source>
</evidence>
<accession>A0ABP1EB63</accession>
<reference evidence="15" key="1">
    <citation type="submission" date="2024-04" db="EMBL/GenBank/DDBJ databases">
        <authorList>
            <person name="Shaw F."/>
            <person name="Minotto A."/>
        </authorList>
    </citation>
    <scope>NUCLEOTIDE SEQUENCE [LARGE SCALE GENOMIC DNA]</scope>
</reference>
<keyword evidence="15" id="KW-1185">Reference proteome</keyword>
<evidence type="ECO:0000256" key="10">
    <source>
        <dbReference type="ARBA" id="ARBA00023180"/>
    </source>
</evidence>
<keyword evidence="9" id="KW-1015">Disulfide bond</keyword>
<comment type="subcellular location">
    <subcellularLocation>
        <location evidence="2">Secreted</location>
    </subcellularLocation>
</comment>
<feature type="signal peptide" evidence="13">
    <location>
        <begin position="1"/>
        <end position="23"/>
    </location>
</feature>
<evidence type="ECO:0000256" key="13">
    <source>
        <dbReference type="SAM" id="SignalP"/>
    </source>
</evidence>
<evidence type="ECO:0000256" key="1">
    <source>
        <dbReference type="ARBA" id="ARBA00001973"/>
    </source>
</evidence>
<evidence type="ECO:0000313" key="15">
    <source>
        <dbReference type="Proteomes" id="UP001497453"/>
    </source>
</evidence>
<evidence type="ECO:0000256" key="12">
    <source>
        <dbReference type="SAM" id="MobiDB-lite"/>
    </source>
</evidence>
<evidence type="ECO:0000256" key="7">
    <source>
        <dbReference type="ARBA" id="ARBA00023008"/>
    </source>
</evidence>
<evidence type="ECO:0000256" key="3">
    <source>
        <dbReference type="ARBA" id="ARBA00022525"/>
    </source>
</evidence>
<feature type="chain" id="PRO_5045159855" evidence="13">
    <location>
        <begin position="24"/>
        <end position="555"/>
    </location>
</feature>
<evidence type="ECO:0000256" key="8">
    <source>
        <dbReference type="ARBA" id="ARBA00023033"/>
    </source>
</evidence>
<name>A0ABP1EB63_9APHY</name>
<dbReference type="InterPro" id="IPR054497">
    <property type="entry name" value="LPMO_AA14"/>
</dbReference>
<evidence type="ECO:0000256" key="2">
    <source>
        <dbReference type="ARBA" id="ARBA00004613"/>
    </source>
</evidence>
<comment type="cofactor">
    <cofactor evidence="1">
        <name>Cu(2+)</name>
        <dbReference type="ChEBI" id="CHEBI:29036"/>
    </cofactor>
</comment>
<dbReference type="EMBL" id="OZ037952">
    <property type="protein sequence ID" value="CAL1716079.1"/>
    <property type="molecule type" value="Genomic_DNA"/>
</dbReference>
<feature type="region of interest" description="Disordered" evidence="12">
    <location>
        <begin position="282"/>
        <end position="340"/>
    </location>
</feature>
<proteinExistence type="inferred from homology"/>
<keyword evidence="8" id="KW-0503">Monooxygenase</keyword>
<keyword evidence="4" id="KW-0479">Metal-binding</keyword>
<keyword evidence="7" id="KW-0186">Copper</keyword>
<feature type="region of interest" description="Disordered" evidence="12">
    <location>
        <begin position="99"/>
        <end position="122"/>
    </location>
</feature>
<dbReference type="Gene3D" id="2.70.50.70">
    <property type="match status" value="1"/>
</dbReference>
<comment type="similarity">
    <text evidence="11">Belongs to the polysaccharide monooxygenase AA14 family.</text>
</comment>
<dbReference type="Pfam" id="PF22810">
    <property type="entry name" value="LPMO_AA14"/>
    <property type="match status" value="1"/>
</dbReference>
<feature type="compositionally biased region" description="Low complexity" evidence="12">
    <location>
        <begin position="296"/>
        <end position="340"/>
    </location>
</feature>
<keyword evidence="10" id="KW-0325">Glycoprotein</keyword>
<gene>
    <name evidence="14" type="ORF">GFSPODELE1_LOCUS10578</name>
</gene>
<dbReference type="Proteomes" id="UP001497453">
    <property type="component" value="Chromosome 9"/>
</dbReference>
<evidence type="ECO:0000256" key="9">
    <source>
        <dbReference type="ARBA" id="ARBA00023157"/>
    </source>
</evidence>
<protein>
    <submittedName>
        <fullName evidence="14">Uncharacterized protein</fullName>
    </submittedName>
</protein>
<evidence type="ECO:0000256" key="6">
    <source>
        <dbReference type="ARBA" id="ARBA00023002"/>
    </source>
</evidence>
<evidence type="ECO:0000256" key="11">
    <source>
        <dbReference type="ARBA" id="ARBA00046340"/>
    </source>
</evidence>
<sequence length="555" mass="58840">MVGIVFLVSLFTIFYVCPSAGHASIWHPSMWGFNVTDKTFGYDNRPVSPLAYYTFEQWWFHGHLDHPPNPGDIFELPAGKAATTEIACNKGATSYFASSEGGDIRSGDDPCPNRPSTEYHTNGPDDLKGCSLAIAYKSDVNQVQPEDFTVFSVNQTCVYHRFTDFQVPERMPPCPEGGCICAWFWIHSQDSGGEQNYMNGFKCNITGSTSNVALATPQLARRCGADSENGKPEASPGNCTYGAKQPFYWFQQERNNMFEGTYSPPFYLDLYNFKDGAQDDIFEDSYPGGLPPPSPNSTVVPTPFLGGSALPGPTGTTTPSPSSVASSSTPTPSTSAAQNVSGSISLSSSAVSASVSPVTSSDKPATVSTATVISFVTVTSTATAASSPLAVSSNSRASATLYSTQFVTVTATPAGGVAATNAPLSVATLGVSSVSAVSTIFLNNPAAVPTSSVLNGSETSTRQFAALERVDGALLATSSVSALPTVAGGPRLQMWWVVIFKLENMLAEIIVALSKRSSFSGSVNRRGSSSLTSFTVTGVRNHRRMQKRSSLWNIL</sequence>
<keyword evidence="5 13" id="KW-0732">Signal</keyword>